<dbReference type="Proteomes" id="UP001432312">
    <property type="component" value="Chromosome"/>
</dbReference>
<dbReference type="EMBL" id="CP108036">
    <property type="protein sequence ID" value="WUN78780.1"/>
    <property type="molecule type" value="Genomic_DNA"/>
</dbReference>
<evidence type="ECO:0000313" key="2">
    <source>
        <dbReference type="EMBL" id="WUN78780.1"/>
    </source>
</evidence>
<keyword evidence="1" id="KW-0472">Membrane</keyword>
<feature type="transmembrane region" description="Helical" evidence="1">
    <location>
        <begin position="21"/>
        <end position="42"/>
    </location>
</feature>
<feature type="transmembrane region" description="Helical" evidence="1">
    <location>
        <begin position="62"/>
        <end position="81"/>
    </location>
</feature>
<reference evidence="2" key="1">
    <citation type="submission" date="2022-10" db="EMBL/GenBank/DDBJ databases">
        <title>The complete genomes of actinobacterial strains from the NBC collection.</title>
        <authorList>
            <person name="Joergensen T.S."/>
            <person name="Alvarez Arevalo M."/>
            <person name="Sterndorff E.B."/>
            <person name="Faurdal D."/>
            <person name="Vuksanovic O."/>
            <person name="Mourched A.-S."/>
            <person name="Charusanti P."/>
            <person name="Shaw S."/>
            <person name="Blin K."/>
            <person name="Weber T."/>
        </authorList>
    </citation>
    <scope>NUCLEOTIDE SEQUENCE</scope>
    <source>
        <strain evidence="2">NBC_00303</strain>
    </source>
</reference>
<protein>
    <submittedName>
        <fullName evidence="2">Uncharacterized protein</fullName>
    </submittedName>
</protein>
<evidence type="ECO:0000313" key="3">
    <source>
        <dbReference type="Proteomes" id="UP001432312"/>
    </source>
</evidence>
<evidence type="ECO:0000256" key="1">
    <source>
        <dbReference type="SAM" id="Phobius"/>
    </source>
</evidence>
<organism evidence="2 3">
    <name type="scientific">Streptomyces erythrochromogenes</name>
    <dbReference type="NCBI Taxonomy" id="285574"/>
    <lineage>
        <taxon>Bacteria</taxon>
        <taxon>Bacillati</taxon>
        <taxon>Actinomycetota</taxon>
        <taxon>Actinomycetes</taxon>
        <taxon>Kitasatosporales</taxon>
        <taxon>Streptomycetaceae</taxon>
        <taxon>Streptomyces</taxon>
    </lineage>
</organism>
<sequence>MTEQETQGTPAPTRRRPVATAAWATVLLGLHAVAAFFVLGAVLTHSEGPWDRTVTGTARLMAGLGLVAELMALAGTAAGVNTGRLRRWWYAPVAVLVAVALLRMVFAPQP</sequence>
<keyword evidence="3" id="KW-1185">Reference proteome</keyword>
<name>A0ABZ1Q8S1_9ACTN</name>
<accession>A0ABZ1Q8S1</accession>
<keyword evidence="1" id="KW-0812">Transmembrane</keyword>
<dbReference type="GeneID" id="95496334"/>
<proteinExistence type="predicted"/>
<keyword evidence="1" id="KW-1133">Transmembrane helix</keyword>
<feature type="transmembrane region" description="Helical" evidence="1">
    <location>
        <begin position="88"/>
        <end position="106"/>
    </location>
</feature>
<gene>
    <name evidence="2" type="ORF">OHA91_09835</name>
</gene>
<dbReference type="RefSeq" id="WP_266492641.1">
    <property type="nucleotide sequence ID" value="NZ_CP108036.1"/>
</dbReference>